<evidence type="ECO:0000313" key="2">
    <source>
        <dbReference type="Proteomes" id="UP001190700"/>
    </source>
</evidence>
<dbReference type="Proteomes" id="UP001190700">
    <property type="component" value="Unassembled WGS sequence"/>
</dbReference>
<evidence type="ECO:0000313" key="1">
    <source>
        <dbReference type="EMBL" id="KAK3267403.1"/>
    </source>
</evidence>
<accession>A0AAE0FX61</accession>
<protein>
    <recommendedName>
        <fullName evidence="3">Calcineurin-like phosphoesterase domain-containing protein</fullName>
    </recommendedName>
</protein>
<proteinExistence type="predicted"/>
<evidence type="ECO:0008006" key="3">
    <source>
        <dbReference type="Google" id="ProtNLM"/>
    </source>
</evidence>
<reference evidence="1 2" key="1">
    <citation type="journal article" date="2015" name="Genome Biol. Evol.">
        <title>Comparative Genomics of a Bacterivorous Green Alga Reveals Evolutionary Causalities and Consequences of Phago-Mixotrophic Mode of Nutrition.</title>
        <authorList>
            <person name="Burns J.A."/>
            <person name="Paasch A."/>
            <person name="Narechania A."/>
            <person name="Kim E."/>
        </authorList>
    </citation>
    <scope>NUCLEOTIDE SEQUENCE [LARGE SCALE GENOMIC DNA]</scope>
    <source>
        <strain evidence="1 2">PLY_AMNH</strain>
    </source>
</reference>
<dbReference type="Gene3D" id="3.60.21.10">
    <property type="match status" value="1"/>
</dbReference>
<dbReference type="AlphaFoldDB" id="A0AAE0FX61"/>
<gene>
    <name evidence="1" type="ORF">CYMTET_24040</name>
</gene>
<dbReference type="InterPro" id="IPR029052">
    <property type="entry name" value="Metallo-depent_PP-like"/>
</dbReference>
<dbReference type="EMBL" id="LGRX02012425">
    <property type="protein sequence ID" value="KAK3267403.1"/>
    <property type="molecule type" value="Genomic_DNA"/>
</dbReference>
<name>A0AAE0FX61_9CHLO</name>
<dbReference type="SUPFAM" id="SSF56300">
    <property type="entry name" value="Metallo-dependent phosphatases"/>
    <property type="match status" value="1"/>
</dbReference>
<keyword evidence="2" id="KW-1185">Reference proteome</keyword>
<sequence>MANRTLPQLVSRGSQQTSDFFPSVRVRVHSRPCTPRRQRSDVSLIISSYSGSARETEANNEGISSLLQTDNLKRADSAYPRAPGRTCPVDYRYSPAVFDRTPDLCADTLYVVGGLYGNTEALGAVQLLTERDPTARFVFNGDFHWFDADPELFAHVDQLVGDRGLRGNVESELARYDVQDPENVGCGCSYPPNVDDAVVERSNRIHARLATVTTAEQRARLGGLPMHLTAQVGRRNIAIVHGDAESLAGWGFGIDMLDEPSHEGTLLDWFTESKVDAFICTHTCLPAWRSFDFGKHRGVVMNNGAAGMPNVKGERFGIVIRVASSASCAPPVAPLFTHRLHGLEYQAIPLHYDYEAWWETFQGLWPPGSDAYESYAQRILHGTELDLGLAGK</sequence>
<organism evidence="1 2">
    <name type="scientific">Cymbomonas tetramitiformis</name>
    <dbReference type="NCBI Taxonomy" id="36881"/>
    <lineage>
        <taxon>Eukaryota</taxon>
        <taxon>Viridiplantae</taxon>
        <taxon>Chlorophyta</taxon>
        <taxon>Pyramimonadophyceae</taxon>
        <taxon>Pyramimonadales</taxon>
        <taxon>Pyramimonadaceae</taxon>
        <taxon>Cymbomonas</taxon>
    </lineage>
</organism>
<comment type="caution">
    <text evidence="1">The sequence shown here is derived from an EMBL/GenBank/DDBJ whole genome shotgun (WGS) entry which is preliminary data.</text>
</comment>